<dbReference type="PROSITE" id="PS51318">
    <property type="entry name" value="TAT"/>
    <property type="match status" value="1"/>
</dbReference>
<organism evidence="9 10">
    <name type="scientific">Sedimenticola selenatireducens</name>
    <dbReference type="NCBI Taxonomy" id="191960"/>
    <lineage>
        <taxon>Bacteria</taxon>
        <taxon>Pseudomonadati</taxon>
        <taxon>Pseudomonadota</taxon>
        <taxon>Gammaproteobacteria</taxon>
        <taxon>Chromatiales</taxon>
        <taxon>Sedimenticolaceae</taxon>
        <taxon>Sedimenticola</taxon>
    </lineage>
</organism>
<accession>A0A558DQF9</accession>
<dbReference type="GO" id="GO:0042597">
    <property type="term" value="C:periplasmic space"/>
    <property type="evidence" value="ECO:0007669"/>
    <property type="project" value="InterPro"/>
</dbReference>
<dbReference type="PANTHER" id="PTHR11709">
    <property type="entry name" value="MULTI-COPPER OXIDASE"/>
    <property type="match status" value="1"/>
</dbReference>
<name>A0A558DQF9_9GAMM</name>
<evidence type="ECO:0000259" key="6">
    <source>
        <dbReference type="Pfam" id="PF00394"/>
    </source>
</evidence>
<dbReference type="Pfam" id="PF00394">
    <property type="entry name" value="Cu-oxidase"/>
    <property type="match status" value="1"/>
</dbReference>
<keyword evidence="2" id="KW-0560">Oxidoreductase</keyword>
<evidence type="ECO:0000256" key="1">
    <source>
        <dbReference type="ARBA" id="ARBA00022723"/>
    </source>
</evidence>
<dbReference type="InterPro" id="IPR008972">
    <property type="entry name" value="Cupredoxin"/>
</dbReference>
<dbReference type="CDD" id="cd13874">
    <property type="entry name" value="CuRO_2_CopA"/>
    <property type="match status" value="1"/>
</dbReference>
<dbReference type="CDD" id="cd13896">
    <property type="entry name" value="CuRO_3_CopA"/>
    <property type="match status" value="1"/>
</dbReference>
<feature type="domain" description="Plastocyanin-like" evidence="8">
    <location>
        <begin position="64"/>
        <end position="175"/>
    </location>
</feature>
<dbReference type="SUPFAM" id="SSF49503">
    <property type="entry name" value="Cupredoxins"/>
    <property type="match status" value="3"/>
</dbReference>
<dbReference type="InterPro" id="IPR006376">
    <property type="entry name" value="Cu-R_CopA"/>
</dbReference>
<dbReference type="InterPro" id="IPR011707">
    <property type="entry name" value="Cu-oxidase-like_N"/>
</dbReference>
<dbReference type="InterPro" id="IPR034282">
    <property type="entry name" value="CuRO_2_CopA"/>
</dbReference>
<evidence type="ECO:0000256" key="2">
    <source>
        <dbReference type="ARBA" id="ARBA00023002"/>
    </source>
</evidence>
<keyword evidence="1" id="KW-0479">Metal-binding</keyword>
<feature type="domain" description="Plastocyanin-like" evidence="6">
    <location>
        <begin position="185"/>
        <end position="350"/>
    </location>
</feature>
<dbReference type="AlphaFoldDB" id="A0A558DQF9"/>
<evidence type="ECO:0000259" key="8">
    <source>
        <dbReference type="Pfam" id="PF07732"/>
    </source>
</evidence>
<dbReference type="InterPro" id="IPR033138">
    <property type="entry name" value="Cu_oxidase_CS"/>
</dbReference>
<dbReference type="GO" id="GO:0016491">
    <property type="term" value="F:oxidoreductase activity"/>
    <property type="evidence" value="ECO:0007669"/>
    <property type="project" value="UniProtKB-KW"/>
</dbReference>
<feature type="transmembrane region" description="Helical" evidence="5">
    <location>
        <begin position="20"/>
        <end position="45"/>
    </location>
</feature>
<comment type="caution">
    <text evidence="9">The sequence shown here is derived from an EMBL/GenBank/DDBJ whole genome shotgun (WGS) entry which is preliminary data.</text>
</comment>
<dbReference type="Proteomes" id="UP000316649">
    <property type="component" value="Unassembled WGS sequence"/>
</dbReference>
<dbReference type="InterPro" id="IPR011706">
    <property type="entry name" value="Cu-oxidase_C"/>
</dbReference>
<evidence type="ECO:0000259" key="7">
    <source>
        <dbReference type="Pfam" id="PF07731"/>
    </source>
</evidence>
<dbReference type="NCBIfam" id="TIGR01480">
    <property type="entry name" value="copper_res_A"/>
    <property type="match status" value="1"/>
</dbReference>
<evidence type="ECO:0000256" key="4">
    <source>
        <dbReference type="SAM" id="MobiDB-lite"/>
    </source>
</evidence>
<keyword evidence="5" id="KW-0472">Membrane</keyword>
<dbReference type="InterPro" id="IPR034279">
    <property type="entry name" value="CuRO_3_CopA"/>
</dbReference>
<sequence length="662" mass="73800">MFDNNDPQYKGGVTLTRRRFVQGLAMGGAFAGLGLGSSTVLATALKQQGPQTLRGTDFNLTIGQQAINFTGTPRIGTTVNGSLPAPILRWREGDRVTLRVTNLLPETSSIHWHGIILPSAMDGVPGIANGFTGIKPGETFTYQFPVTQSGTYWYHSHSGFQEQTGLYGSIIIDPKVPDPFTYDRDYVVLLSDWTDEDPNAVYAKLKKLSHYYNFNERTHKELMKDLNEKGLAATWSDRKMWNQMRMSQRDLSDVTGHTYTFLTNGQTPTDGWIGLFNKGEKVRLRFINGSAMTFFDVRIPGLKMTVVAADGQNIEPVSVDEFRMGVAETYDVIVEPKDDRAYTIFAQDIARSGFARGTLTPDTSLTADVPEIDPVPNLGHGDMGMNMNMMGAEHDMASMNGTQHQMPAGTMMPGMDHSQHQMGSGQMMPGMKHEEQQMPAAGMMTGMDHSQHQMPDGSMMPGMGQGQHQMTGGGQMGTQPLKPNLSDFAAGPVSHASTEYGPHVDMRSEGPQYRLDDPGVGLRNNGRRVLTYSDLRNLRTTYDHREPDRELELHLTGNMGRYMWSINGVKHSDAEPLRWKLGERLRITFVNDTMMNHPMHLHGMWSDLETGDNNYLPRKHTVIVQPGSRISYRVTVDAEGGWAYHCHLLYHMLGMFRTVIVS</sequence>
<evidence type="ECO:0000256" key="5">
    <source>
        <dbReference type="SAM" id="Phobius"/>
    </source>
</evidence>
<dbReference type="GO" id="GO:0005507">
    <property type="term" value="F:copper ion binding"/>
    <property type="evidence" value="ECO:0007669"/>
    <property type="project" value="InterPro"/>
</dbReference>
<dbReference type="Gene3D" id="2.60.40.420">
    <property type="entry name" value="Cupredoxins - blue copper proteins"/>
    <property type="match status" value="3"/>
</dbReference>
<dbReference type="InterPro" id="IPR045087">
    <property type="entry name" value="Cu-oxidase_fam"/>
</dbReference>
<dbReference type="RefSeq" id="WP_144359351.1">
    <property type="nucleotide sequence ID" value="NZ_VMNH01000014.1"/>
</dbReference>
<evidence type="ECO:0000313" key="9">
    <source>
        <dbReference type="EMBL" id="TVO72994.1"/>
    </source>
</evidence>
<keyword evidence="5" id="KW-1133">Transmembrane helix</keyword>
<keyword evidence="3" id="KW-0186">Copper</keyword>
<protein>
    <submittedName>
        <fullName evidence="9">Copper resistance system multicopper oxidase</fullName>
    </submittedName>
</protein>
<dbReference type="PROSITE" id="PS00079">
    <property type="entry name" value="MULTICOPPER_OXIDASE1"/>
    <property type="match status" value="1"/>
</dbReference>
<dbReference type="OrthoDB" id="9757546at2"/>
<proteinExistence type="predicted"/>
<gene>
    <name evidence="9" type="ORF">FHP88_12145</name>
</gene>
<feature type="domain" description="Plastocyanin-like" evidence="7">
    <location>
        <begin position="546"/>
        <end position="661"/>
    </location>
</feature>
<feature type="region of interest" description="Disordered" evidence="4">
    <location>
        <begin position="491"/>
        <end position="520"/>
    </location>
</feature>
<dbReference type="Pfam" id="PF07732">
    <property type="entry name" value="Cu-oxidase_3"/>
    <property type="match status" value="1"/>
</dbReference>
<reference evidence="9 10" key="1">
    <citation type="submission" date="2019-07" db="EMBL/GenBank/DDBJ databases">
        <title>The pathways for chlorine oxyanion respiration interact through the shared metabolite chlorate.</title>
        <authorList>
            <person name="Barnum T.P."/>
            <person name="Cheng Y."/>
            <person name="Hill K.A."/>
            <person name="Lucas L.N."/>
            <person name="Carlson H.K."/>
            <person name="Coates J.D."/>
        </authorList>
    </citation>
    <scope>NUCLEOTIDE SEQUENCE [LARGE SCALE GENOMIC DNA]</scope>
    <source>
        <strain evidence="9 10">BK-1</strain>
    </source>
</reference>
<evidence type="ECO:0000313" key="10">
    <source>
        <dbReference type="Proteomes" id="UP000316649"/>
    </source>
</evidence>
<dbReference type="InterPro" id="IPR006311">
    <property type="entry name" value="TAT_signal"/>
</dbReference>
<dbReference type="PANTHER" id="PTHR11709:SF394">
    <property type="entry name" value="FI03373P-RELATED"/>
    <property type="match status" value="1"/>
</dbReference>
<keyword evidence="10" id="KW-1185">Reference proteome</keyword>
<dbReference type="InterPro" id="IPR001117">
    <property type="entry name" value="Cu-oxidase_2nd"/>
</dbReference>
<keyword evidence="5" id="KW-0812">Transmembrane</keyword>
<dbReference type="Pfam" id="PF07731">
    <property type="entry name" value="Cu-oxidase_2"/>
    <property type="match status" value="1"/>
</dbReference>
<evidence type="ECO:0000256" key="3">
    <source>
        <dbReference type="ARBA" id="ARBA00023008"/>
    </source>
</evidence>
<dbReference type="EMBL" id="VMNH01000014">
    <property type="protein sequence ID" value="TVO72994.1"/>
    <property type="molecule type" value="Genomic_DNA"/>
</dbReference>